<evidence type="ECO:0000256" key="2">
    <source>
        <dbReference type="SAM" id="Phobius"/>
    </source>
</evidence>
<keyword evidence="4" id="KW-1185">Reference proteome</keyword>
<sequence length="75" mass="7306">MSSPDPDPATTPGLEPGGGVPVGHTPPGEASTTEGLSTRQPRARGGGGNGLALVLIGIVLALVVLFGVGYVVGLF</sequence>
<keyword evidence="2" id="KW-0472">Membrane</keyword>
<dbReference type="Pfam" id="PF20088">
    <property type="entry name" value="DUF6480"/>
    <property type="match status" value="1"/>
</dbReference>
<evidence type="ECO:0000256" key="1">
    <source>
        <dbReference type="SAM" id="MobiDB-lite"/>
    </source>
</evidence>
<comment type="caution">
    <text evidence="3">The sequence shown here is derived from an EMBL/GenBank/DDBJ whole genome shotgun (WGS) entry which is preliminary data.</text>
</comment>
<dbReference type="Proteomes" id="UP001321453">
    <property type="component" value="Unassembled WGS sequence"/>
</dbReference>
<evidence type="ECO:0000313" key="3">
    <source>
        <dbReference type="EMBL" id="MDM7830115.1"/>
    </source>
</evidence>
<accession>A0ABT7S3C1</accession>
<gene>
    <name evidence="3" type="ORF">QRT05_02105</name>
</gene>
<evidence type="ECO:0000313" key="4">
    <source>
        <dbReference type="Proteomes" id="UP001321453"/>
    </source>
</evidence>
<dbReference type="EMBL" id="JAUCGR010000001">
    <property type="protein sequence ID" value="MDM7830115.1"/>
    <property type="molecule type" value="Genomic_DNA"/>
</dbReference>
<name>A0ABT7S3C1_9CELL</name>
<feature type="transmembrane region" description="Helical" evidence="2">
    <location>
        <begin position="51"/>
        <end position="72"/>
    </location>
</feature>
<organism evidence="3 4">
    <name type="scientific">Cellulomonas edaphi</name>
    <dbReference type="NCBI Taxonomy" id="3053468"/>
    <lineage>
        <taxon>Bacteria</taxon>
        <taxon>Bacillati</taxon>
        <taxon>Actinomycetota</taxon>
        <taxon>Actinomycetes</taxon>
        <taxon>Micrococcales</taxon>
        <taxon>Cellulomonadaceae</taxon>
        <taxon>Cellulomonas</taxon>
    </lineage>
</organism>
<feature type="compositionally biased region" description="Polar residues" evidence="1">
    <location>
        <begin position="30"/>
        <end position="40"/>
    </location>
</feature>
<protein>
    <submittedName>
        <fullName evidence="3">DUF6480 family protein</fullName>
    </submittedName>
</protein>
<reference evidence="3 4" key="1">
    <citation type="submission" date="2023-06" db="EMBL/GenBank/DDBJ databases">
        <title>Cellulomonas sp. MW9 Whole genome sequence.</title>
        <authorList>
            <person name="Park S."/>
        </authorList>
    </citation>
    <scope>NUCLEOTIDE SEQUENCE [LARGE SCALE GENOMIC DNA]</scope>
    <source>
        <strain evidence="3 4">MW9</strain>
    </source>
</reference>
<proteinExistence type="predicted"/>
<feature type="region of interest" description="Disordered" evidence="1">
    <location>
        <begin position="1"/>
        <end position="45"/>
    </location>
</feature>
<dbReference type="InterPro" id="IPR045512">
    <property type="entry name" value="DUF6480"/>
</dbReference>
<keyword evidence="2" id="KW-0812">Transmembrane</keyword>
<dbReference type="RefSeq" id="WP_289444789.1">
    <property type="nucleotide sequence ID" value="NZ_JAUCGR010000001.1"/>
</dbReference>
<keyword evidence="2" id="KW-1133">Transmembrane helix</keyword>